<sequence length="665" mass="73411">MKKIRNFARWMMIDPRHPEIAQAQYNELKFQIPALYALLMVNAIAVSYTHYSAAPFYLTVGVLAPILLFTTYRMLTWISARNVVLGPEDAIRKMRKTVILASLVSVIYITWSLSLDSYGGPAERGHVALFIAITVIGCIFCLMNLPQAAIMVMLIVTIPYLVHYIGQNQDVYIAIAMNIFLVCLVILQVLLSGYAGFCKLIRSQTALAAKQKETELLAAENERLAQTDALTDLPNRRYFFARVDKHIEDVKETRAAFAVGVVDLDRFKPINDTHGHQLGDQLLAAVGDRLKQLMGPDLHICRLGGDEFGFLFTGDPEEAEAVGQKICDAVRQPYKVGDLQVTIGASCGIAFYPDGGTNSHVLFDHSDYALYTAKTTHRGSVTLYSHEHENQIRSDRAIESALQHADMDAEFEVHFQPIMALPEQKIIGFEALARWDSPVLGRVSPDMFIPIAERTGLMQPLTLCLFNKAVRQIMALPGSLRLSFNLSAQDVSSIATVVELIAAIKQHGIDARRITVEITETSVIGCYDAAAVSFAMLREAGIRIALDDFGTGYSSLGYLHRLPIDCVKIDRSFVASIDDTVARGVITSIMDLCRSMNLVCVIEGIETADQVAVLESLDCRFGQGYFFCKPMPFDALAASANETGLVEGYAFSSQADTTILLHASR</sequence>
<keyword evidence="5" id="KW-1185">Reference proteome</keyword>
<feature type="domain" description="GGDEF" evidence="3">
    <location>
        <begin position="255"/>
        <end position="386"/>
    </location>
</feature>
<organism evidence="4 5">
    <name type="scientific">Roseibium denhamense</name>
    <dbReference type="NCBI Taxonomy" id="76305"/>
    <lineage>
        <taxon>Bacteria</taxon>
        <taxon>Pseudomonadati</taxon>
        <taxon>Pseudomonadota</taxon>
        <taxon>Alphaproteobacteria</taxon>
        <taxon>Hyphomicrobiales</taxon>
        <taxon>Stappiaceae</taxon>
        <taxon>Roseibium</taxon>
    </lineage>
</organism>
<evidence type="ECO:0000313" key="5">
    <source>
        <dbReference type="Proteomes" id="UP001157914"/>
    </source>
</evidence>
<feature type="transmembrane region" description="Helical" evidence="1">
    <location>
        <begin position="57"/>
        <end position="76"/>
    </location>
</feature>
<reference evidence="4 5" key="1">
    <citation type="submission" date="2017-05" db="EMBL/GenBank/DDBJ databases">
        <authorList>
            <person name="Varghese N."/>
            <person name="Submissions S."/>
        </authorList>
    </citation>
    <scope>NUCLEOTIDE SEQUENCE [LARGE SCALE GENOMIC DNA]</scope>
    <source>
        <strain evidence="4 5">DSM 15949</strain>
    </source>
</reference>
<dbReference type="Pfam" id="PF00990">
    <property type="entry name" value="GGDEF"/>
    <property type="match status" value="1"/>
</dbReference>
<feature type="transmembrane region" description="Helical" evidence="1">
    <location>
        <begin position="126"/>
        <end position="143"/>
    </location>
</feature>
<dbReference type="Proteomes" id="UP001157914">
    <property type="component" value="Unassembled WGS sequence"/>
</dbReference>
<dbReference type="InterPro" id="IPR052155">
    <property type="entry name" value="Biofilm_reg_signaling"/>
</dbReference>
<dbReference type="PANTHER" id="PTHR44757">
    <property type="entry name" value="DIGUANYLATE CYCLASE DGCP"/>
    <property type="match status" value="1"/>
</dbReference>
<dbReference type="SMART" id="SM00052">
    <property type="entry name" value="EAL"/>
    <property type="match status" value="1"/>
</dbReference>
<comment type="caution">
    <text evidence="4">The sequence shown here is derived from an EMBL/GenBank/DDBJ whole genome shotgun (WGS) entry which is preliminary data.</text>
</comment>
<dbReference type="Pfam" id="PF00563">
    <property type="entry name" value="EAL"/>
    <property type="match status" value="1"/>
</dbReference>
<accession>A0ABY1PMW1</accession>
<dbReference type="CDD" id="cd01949">
    <property type="entry name" value="GGDEF"/>
    <property type="match status" value="1"/>
</dbReference>
<dbReference type="InterPro" id="IPR043128">
    <property type="entry name" value="Rev_trsase/Diguanyl_cyclase"/>
</dbReference>
<dbReference type="SUPFAM" id="SSF55073">
    <property type="entry name" value="Nucleotide cyclase"/>
    <property type="match status" value="1"/>
</dbReference>
<proteinExistence type="predicted"/>
<evidence type="ECO:0000313" key="4">
    <source>
        <dbReference type="EMBL" id="SMP36867.1"/>
    </source>
</evidence>
<dbReference type="SMART" id="SM00267">
    <property type="entry name" value="GGDEF"/>
    <property type="match status" value="1"/>
</dbReference>
<name>A0ABY1PMW1_9HYPH</name>
<dbReference type="NCBIfam" id="TIGR00254">
    <property type="entry name" value="GGDEF"/>
    <property type="match status" value="1"/>
</dbReference>
<dbReference type="PROSITE" id="PS50883">
    <property type="entry name" value="EAL"/>
    <property type="match status" value="1"/>
</dbReference>
<dbReference type="InterPro" id="IPR035919">
    <property type="entry name" value="EAL_sf"/>
</dbReference>
<dbReference type="InterPro" id="IPR029787">
    <property type="entry name" value="Nucleotide_cyclase"/>
</dbReference>
<dbReference type="PROSITE" id="PS50887">
    <property type="entry name" value="GGDEF"/>
    <property type="match status" value="1"/>
</dbReference>
<feature type="transmembrane region" description="Helical" evidence="1">
    <location>
        <begin position="34"/>
        <end position="51"/>
    </location>
</feature>
<dbReference type="Gene3D" id="3.30.70.270">
    <property type="match status" value="1"/>
</dbReference>
<dbReference type="InterPro" id="IPR000160">
    <property type="entry name" value="GGDEF_dom"/>
</dbReference>
<feature type="transmembrane region" description="Helical" evidence="1">
    <location>
        <begin position="97"/>
        <end position="114"/>
    </location>
</feature>
<evidence type="ECO:0000259" key="3">
    <source>
        <dbReference type="PROSITE" id="PS50887"/>
    </source>
</evidence>
<dbReference type="Gene3D" id="3.20.20.450">
    <property type="entry name" value="EAL domain"/>
    <property type="match status" value="1"/>
</dbReference>
<dbReference type="SUPFAM" id="SSF141868">
    <property type="entry name" value="EAL domain-like"/>
    <property type="match status" value="1"/>
</dbReference>
<dbReference type="RefSeq" id="WP_155189349.1">
    <property type="nucleotide sequence ID" value="NZ_BAAAEA010000003.1"/>
</dbReference>
<dbReference type="PANTHER" id="PTHR44757:SF2">
    <property type="entry name" value="BIOFILM ARCHITECTURE MAINTENANCE PROTEIN MBAA"/>
    <property type="match status" value="1"/>
</dbReference>
<keyword evidence="1" id="KW-0472">Membrane</keyword>
<feature type="transmembrane region" description="Helical" evidence="1">
    <location>
        <begin position="172"/>
        <end position="197"/>
    </location>
</feature>
<evidence type="ECO:0000259" key="2">
    <source>
        <dbReference type="PROSITE" id="PS50883"/>
    </source>
</evidence>
<gene>
    <name evidence="4" type="ORF">SAMN06265374_4350</name>
</gene>
<feature type="domain" description="EAL" evidence="2">
    <location>
        <begin position="395"/>
        <end position="644"/>
    </location>
</feature>
<keyword evidence="1" id="KW-1133">Transmembrane helix</keyword>
<dbReference type="EMBL" id="FXTT01000008">
    <property type="protein sequence ID" value="SMP36867.1"/>
    <property type="molecule type" value="Genomic_DNA"/>
</dbReference>
<evidence type="ECO:0000256" key="1">
    <source>
        <dbReference type="SAM" id="Phobius"/>
    </source>
</evidence>
<dbReference type="CDD" id="cd01948">
    <property type="entry name" value="EAL"/>
    <property type="match status" value="1"/>
</dbReference>
<keyword evidence="1" id="KW-0812">Transmembrane</keyword>
<dbReference type="InterPro" id="IPR001633">
    <property type="entry name" value="EAL_dom"/>
</dbReference>
<protein>
    <submittedName>
        <fullName evidence="4">Diguanylate cyclase (GGDEF) domain-containing protein</fullName>
    </submittedName>
</protein>